<evidence type="ECO:0000313" key="4">
    <source>
        <dbReference type="Proteomes" id="UP001196408"/>
    </source>
</evidence>
<evidence type="ECO:0000313" key="2">
    <source>
        <dbReference type="EMBL" id="MBV3382801.1"/>
    </source>
</evidence>
<gene>
    <name evidence="2" type="ORF">KSV97_06130</name>
    <name evidence="3" type="ORF">KSW06_06080</name>
</gene>
<name>A0AAW4MR88_9FIRM</name>
<dbReference type="EMBL" id="JAHOEL010000030">
    <property type="protein sequence ID" value="MBV3392821.1"/>
    <property type="molecule type" value="Genomic_DNA"/>
</dbReference>
<reference evidence="2 5" key="1">
    <citation type="submission" date="2021-06" db="EMBL/GenBank/DDBJ databases">
        <title>Collection of gut derived symbiotic bacterial strains cultured from healthy donors.</title>
        <authorList>
            <person name="Lin H."/>
            <person name="Littmann E."/>
            <person name="Pamer E.G."/>
        </authorList>
    </citation>
    <scope>NUCLEOTIDE SEQUENCE</scope>
    <source>
        <strain evidence="3 5">MSK.21.70</strain>
        <strain evidence="2">MSK.21.82</strain>
    </source>
</reference>
<protein>
    <recommendedName>
        <fullName evidence="6">DUF3592 domain-containing protein</fullName>
    </recommendedName>
</protein>
<feature type="transmembrane region" description="Helical" evidence="1">
    <location>
        <begin position="6"/>
        <end position="26"/>
    </location>
</feature>
<dbReference type="RefSeq" id="WP_217747632.1">
    <property type="nucleotide sequence ID" value="NZ_JAHOEB010000029.1"/>
</dbReference>
<dbReference type="EMBL" id="JAHOEF010000031">
    <property type="protein sequence ID" value="MBV3382801.1"/>
    <property type="molecule type" value="Genomic_DNA"/>
</dbReference>
<feature type="transmembrane region" description="Helical" evidence="1">
    <location>
        <begin position="148"/>
        <end position="168"/>
    </location>
</feature>
<evidence type="ECO:0000256" key="1">
    <source>
        <dbReference type="SAM" id="Phobius"/>
    </source>
</evidence>
<evidence type="ECO:0008006" key="6">
    <source>
        <dbReference type="Google" id="ProtNLM"/>
    </source>
</evidence>
<dbReference type="Proteomes" id="UP001197492">
    <property type="component" value="Unassembled WGS sequence"/>
</dbReference>
<comment type="caution">
    <text evidence="2">The sequence shown here is derived from an EMBL/GenBank/DDBJ whole genome shotgun (WGS) entry which is preliminary data.</text>
</comment>
<keyword evidence="1" id="KW-1133">Transmembrane helix</keyword>
<evidence type="ECO:0000313" key="3">
    <source>
        <dbReference type="EMBL" id="MBV3392821.1"/>
    </source>
</evidence>
<organism evidence="2 4">
    <name type="scientific">Catenibacterium mitsuokai</name>
    <dbReference type="NCBI Taxonomy" id="100886"/>
    <lineage>
        <taxon>Bacteria</taxon>
        <taxon>Bacillati</taxon>
        <taxon>Bacillota</taxon>
        <taxon>Erysipelotrichia</taxon>
        <taxon>Erysipelotrichales</taxon>
        <taxon>Coprobacillaceae</taxon>
        <taxon>Catenibacterium</taxon>
    </lineage>
</organism>
<evidence type="ECO:0000313" key="5">
    <source>
        <dbReference type="Proteomes" id="UP001197492"/>
    </source>
</evidence>
<dbReference type="Proteomes" id="UP001196408">
    <property type="component" value="Unassembled WGS sequence"/>
</dbReference>
<proteinExistence type="predicted"/>
<dbReference type="AlphaFoldDB" id="A0AAW4MR88"/>
<keyword evidence="1" id="KW-0472">Membrane</keyword>
<keyword evidence="5" id="KW-1185">Reference proteome</keyword>
<keyword evidence="1" id="KW-0812">Transmembrane</keyword>
<accession>A0AAW4MR88</accession>
<sequence length="170" mass="19168">MAMVQLLVDSGIGLILIISGIIMNMISKRNNKQCTKSVEGYVISYSFTGESRMHPIVEYVVDGITYNTKKKYKGIESIKASGIPLPVKSNAYEDEKGYLHIKSGAIVNVRQMAEKLWPINSKMIVYYNPDNPKICYVDRPIHNSFASMMFIIMGSVVIVMSIIVFFLMQL</sequence>